<sequence>MSTLGYSILKHRTPRLFNSNGPIMTSISKLTKIINNNDDLFNGGASTTCTQYLNIIKK</sequence>
<evidence type="ECO:0000313" key="1">
    <source>
        <dbReference type="EMBL" id="CAG8503078.1"/>
    </source>
</evidence>
<gene>
    <name evidence="1" type="ORF">ALEPTO_LOCUS3583</name>
</gene>
<keyword evidence="2" id="KW-1185">Reference proteome</keyword>
<protein>
    <submittedName>
        <fullName evidence="1">2614_t:CDS:1</fullName>
    </submittedName>
</protein>
<dbReference type="EMBL" id="CAJVPS010000681">
    <property type="protein sequence ID" value="CAG8503078.1"/>
    <property type="molecule type" value="Genomic_DNA"/>
</dbReference>
<proteinExistence type="predicted"/>
<comment type="caution">
    <text evidence="1">The sequence shown here is derived from an EMBL/GenBank/DDBJ whole genome shotgun (WGS) entry which is preliminary data.</text>
</comment>
<reference evidence="1" key="1">
    <citation type="submission" date="2021-06" db="EMBL/GenBank/DDBJ databases">
        <authorList>
            <person name="Kallberg Y."/>
            <person name="Tangrot J."/>
            <person name="Rosling A."/>
        </authorList>
    </citation>
    <scope>NUCLEOTIDE SEQUENCE</scope>
    <source>
        <strain evidence="1">FL130A</strain>
    </source>
</reference>
<evidence type="ECO:0000313" key="2">
    <source>
        <dbReference type="Proteomes" id="UP000789508"/>
    </source>
</evidence>
<dbReference type="Proteomes" id="UP000789508">
    <property type="component" value="Unassembled WGS sequence"/>
</dbReference>
<accession>A0A9N8ZPQ8</accession>
<name>A0A9N8ZPQ8_9GLOM</name>
<organism evidence="1 2">
    <name type="scientific">Ambispora leptoticha</name>
    <dbReference type="NCBI Taxonomy" id="144679"/>
    <lineage>
        <taxon>Eukaryota</taxon>
        <taxon>Fungi</taxon>
        <taxon>Fungi incertae sedis</taxon>
        <taxon>Mucoromycota</taxon>
        <taxon>Glomeromycotina</taxon>
        <taxon>Glomeromycetes</taxon>
        <taxon>Archaeosporales</taxon>
        <taxon>Ambisporaceae</taxon>
        <taxon>Ambispora</taxon>
    </lineage>
</organism>
<dbReference type="AlphaFoldDB" id="A0A9N8ZPQ8"/>